<evidence type="ECO:0000256" key="4">
    <source>
        <dbReference type="ARBA" id="ARBA00022840"/>
    </source>
</evidence>
<dbReference type="SUPFAM" id="SSF52540">
    <property type="entry name" value="P-loop containing nucleoside triphosphate hydrolases"/>
    <property type="match status" value="1"/>
</dbReference>
<keyword evidence="3" id="KW-0611">Plant defense</keyword>
<evidence type="ECO:0000313" key="7">
    <source>
        <dbReference type="Proteomes" id="UP000504609"/>
    </source>
</evidence>
<reference evidence="8" key="1">
    <citation type="submission" date="2025-08" db="UniProtKB">
        <authorList>
            <consortium name="RefSeq"/>
        </authorList>
    </citation>
    <scope>IDENTIFICATION</scope>
    <source>
        <tissue evidence="8">Young leaves</tissue>
    </source>
</reference>
<name>A0A6J1F3J5_CUCMO</name>
<protein>
    <submittedName>
        <fullName evidence="8">Disease resistance protein RGA4</fullName>
    </submittedName>
</protein>
<dbReference type="Proteomes" id="UP000504609">
    <property type="component" value="Unplaced"/>
</dbReference>
<dbReference type="PANTHER" id="PTHR36766:SF38">
    <property type="entry name" value="DISEASE RESISTANCE PROTEIN RGA3"/>
    <property type="match status" value="1"/>
</dbReference>
<evidence type="ECO:0000256" key="3">
    <source>
        <dbReference type="ARBA" id="ARBA00022821"/>
    </source>
</evidence>
<dbReference type="GO" id="GO:0005524">
    <property type="term" value="F:ATP binding"/>
    <property type="evidence" value="ECO:0007669"/>
    <property type="project" value="UniProtKB-KW"/>
</dbReference>
<dbReference type="AlphaFoldDB" id="A0A6J1F3J5"/>
<evidence type="ECO:0000256" key="1">
    <source>
        <dbReference type="ARBA" id="ARBA00022737"/>
    </source>
</evidence>
<dbReference type="Gene3D" id="3.40.50.300">
    <property type="entry name" value="P-loop containing nucleotide triphosphate hydrolases"/>
    <property type="match status" value="1"/>
</dbReference>
<evidence type="ECO:0000313" key="8">
    <source>
        <dbReference type="RefSeq" id="XP_022934779.1"/>
    </source>
</evidence>
<dbReference type="GO" id="GO:0006952">
    <property type="term" value="P:defense response"/>
    <property type="evidence" value="ECO:0007669"/>
    <property type="project" value="UniProtKB-KW"/>
</dbReference>
<evidence type="ECO:0000256" key="2">
    <source>
        <dbReference type="ARBA" id="ARBA00022741"/>
    </source>
</evidence>
<dbReference type="RefSeq" id="XP_022934779.1">
    <property type="nucleotide sequence ID" value="XM_023079011.1"/>
</dbReference>
<dbReference type="Pfam" id="PF18052">
    <property type="entry name" value="Rx_N"/>
    <property type="match status" value="1"/>
</dbReference>
<keyword evidence="1" id="KW-0677">Repeat</keyword>
<dbReference type="InterPro" id="IPR027417">
    <property type="entry name" value="P-loop_NTPase"/>
</dbReference>
<dbReference type="GO" id="GO:0043531">
    <property type="term" value="F:ADP binding"/>
    <property type="evidence" value="ECO:0007669"/>
    <property type="project" value="InterPro"/>
</dbReference>
<feature type="domain" description="NB-ARC" evidence="5">
    <location>
        <begin position="130"/>
        <end position="278"/>
    </location>
</feature>
<dbReference type="Pfam" id="PF00931">
    <property type="entry name" value="NB-ARC"/>
    <property type="match status" value="1"/>
</dbReference>
<evidence type="ECO:0000259" key="6">
    <source>
        <dbReference type="Pfam" id="PF18052"/>
    </source>
</evidence>
<dbReference type="PANTHER" id="PTHR36766">
    <property type="entry name" value="PLANT BROAD-SPECTRUM MILDEW RESISTANCE PROTEIN RPW8"/>
    <property type="match status" value="1"/>
</dbReference>
<feature type="domain" description="Disease resistance N-terminal" evidence="6">
    <location>
        <begin position="1"/>
        <end position="51"/>
    </location>
</feature>
<dbReference type="FunFam" id="3.40.50.300:FF:001091">
    <property type="entry name" value="Probable disease resistance protein At1g61300"/>
    <property type="match status" value="1"/>
</dbReference>
<accession>A0A6J1F3J5</accession>
<gene>
    <name evidence="8" type="primary">LOC111441853</name>
</gene>
<dbReference type="GeneID" id="111441853"/>
<keyword evidence="4" id="KW-0067">ATP-binding</keyword>
<proteinExistence type="predicted"/>
<organism evidence="7 8">
    <name type="scientific">Cucurbita moschata</name>
    <name type="common">Winter crookneck squash</name>
    <name type="synonym">Cucurbita pepo var. moschata</name>
    <dbReference type="NCBI Taxonomy" id="3662"/>
    <lineage>
        <taxon>Eukaryota</taxon>
        <taxon>Viridiplantae</taxon>
        <taxon>Streptophyta</taxon>
        <taxon>Embryophyta</taxon>
        <taxon>Tracheophyta</taxon>
        <taxon>Spermatophyta</taxon>
        <taxon>Magnoliopsida</taxon>
        <taxon>eudicotyledons</taxon>
        <taxon>Gunneridae</taxon>
        <taxon>Pentapetalae</taxon>
        <taxon>rosids</taxon>
        <taxon>fabids</taxon>
        <taxon>Cucurbitales</taxon>
        <taxon>Cucurbitaceae</taxon>
        <taxon>Cucurbiteae</taxon>
        <taxon>Cucurbita</taxon>
    </lineage>
</organism>
<evidence type="ECO:0000259" key="5">
    <source>
        <dbReference type="Pfam" id="PF00931"/>
    </source>
</evidence>
<keyword evidence="7" id="KW-1185">Reference proteome</keyword>
<keyword evidence="2" id="KW-0547">Nucleotide-binding</keyword>
<dbReference type="InterPro" id="IPR002182">
    <property type="entry name" value="NB-ARC"/>
</dbReference>
<dbReference type="KEGG" id="cmos:111441853"/>
<sequence>MEAVLLDAEEQQSNTHAVKNWISRVNEAFYDVDDLIDEFAYETLRQQAMAEAKRGIKEVPEVFSLPHQIAFRFKMSHKIKDIKGKLKSIDADKNQFHFSERMINTRDDELRKSRETSSFICDDEVVGRDDDKKAIIDLLLNTDPKTKENITVIAIVGMGGLGKTALAQSVYNDESTTKYFEMKLWVCISEEFDVKVIVEKIIESATRKKPEIFQMDLLQSELRKQIDGKKYLLIMDDVWNEDYEKWVILKRLLTGGASGSRILITTRHQRVAETFDTTSYYALEE</sequence>
<dbReference type="InterPro" id="IPR041118">
    <property type="entry name" value="Rx_N"/>
</dbReference>
<dbReference type="PRINTS" id="PR00364">
    <property type="entry name" value="DISEASERSIST"/>
</dbReference>
<dbReference type="Gene3D" id="1.20.5.4130">
    <property type="match status" value="1"/>
</dbReference>